<keyword evidence="4" id="KW-1185">Reference proteome</keyword>
<dbReference type="AlphaFoldDB" id="A0A194VCZ1"/>
<evidence type="ECO:0000313" key="3">
    <source>
        <dbReference type="EMBL" id="KUI61749.1"/>
    </source>
</evidence>
<keyword evidence="2" id="KW-1133">Transmembrane helix</keyword>
<evidence type="ECO:0000256" key="2">
    <source>
        <dbReference type="SAM" id="Phobius"/>
    </source>
</evidence>
<evidence type="ECO:0000256" key="1">
    <source>
        <dbReference type="SAM" id="MobiDB-lite"/>
    </source>
</evidence>
<name>A0A194VCZ1_CYTMA</name>
<organism evidence="3 4">
    <name type="scientific">Cytospora mali</name>
    <name type="common">Apple Valsa canker fungus</name>
    <name type="synonym">Valsa mali</name>
    <dbReference type="NCBI Taxonomy" id="578113"/>
    <lineage>
        <taxon>Eukaryota</taxon>
        <taxon>Fungi</taxon>
        <taxon>Dikarya</taxon>
        <taxon>Ascomycota</taxon>
        <taxon>Pezizomycotina</taxon>
        <taxon>Sordariomycetes</taxon>
        <taxon>Sordariomycetidae</taxon>
        <taxon>Diaporthales</taxon>
        <taxon>Cytosporaceae</taxon>
        <taxon>Cytospora</taxon>
    </lineage>
</organism>
<feature type="region of interest" description="Disordered" evidence="1">
    <location>
        <begin position="1"/>
        <end position="34"/>
    </location>
</feature>
<gene>
    <name evidence="3" type="ORF">VP1G_11291</name>
</gene>
<sequence length="61" mass="6754">MQIFGASPGSDRRMPTPAPVPRSGKRRLDFPGRPNRPAHFTSPLSLSIVIIIIIIIIIIKH</sequence>
<proteinExistence type="predicted"/>
<reference evidence="4" key="1">
    <citation type="submission" date="2014-12" db="EMBL/GenBank/DDBJ databases">
        <title>Genome Sequence of Valsa Canker Pathogens Uncovers a Specific Adaption of Colonization on Woody Bark.</title>
        <authorList>
            <person name="Yin Z."/>
            <person name="Liu H."/>
            <person name="Gao X."/>
            <person name="Li Z."/>
            <person name="Song N."/>
            <person name="Ke X."/>
            <person name="Dai Q."/>
            <person name="Wu Y."/>
            <person name="Sun Y."/>
            <person name="Xu J.-R."/>
            <person name="Kang Z.K."/>
            <person name="Wang L."/>
            <person name="Huang L."/>
        </authorList>
    </citation>
    <scope>NUCLEOTIDE SEQUENCE [LARGE SCALE GENOMIC DNA]</scope>
    <source>
        <strain evidence="4">SXYL134</strain>
    </source>
</reference>
<dbReference type="Proteomes" id="UP000078576">
    <property type="component" value="Unassembled WGS sequence"/>
</dbReference>
<dbReference type="EMBL" id="KN714786">
    <property type="protein sequence ID" value="KUI61749.1"/>
    <property type="molecule type" value="Genomic_DNA"/>
</dbReference>
<keyword evidence="2" id="KW-0812">Transmembrane</keyword>
<accession>A0A194VCZ1</accession>
<keyword evidence="2" id="KW-0472">Membrane</keyword>
<protein>
    <submittedName>
        <fullName evidence="3">Uncharacterized protein</fullName>
    </submittedName>
</protein>
<feature type="transmembrane region" description="Helical" evidence="2">
    <location>
        <begin position="40"/>
        <end position="59"/>
    </location>
</feature>
<evidence type="ECO:0000313" key="4">
    <source>
        <dbReference type="Proteomes" id="UP000078576"/>
    </source>
</evidence>